<keyword evidence="4" id="KW-0677">Repeat</keyword>
<comment type="caution">
    <text evidence="8">The sequence shown here is derived from an EMBL/GenBank/DDBJ whole genome shotgun (WGS) entry which is preliminary data.</text>
</comment>
<accession>A0A6G0W863</accession>
<dbReference type="SUPFAM" id="SSF48371">
    <property type="entry name" value="ARM repeat"/>
    <property type="match status" value="1"/>
</dbReference>
<organism evidence="8 9">
    <name type="scientific">Aphanomyces euteiches</name>
    <dbReference type="NCBI Taxonomy" id="100861"/>
    <lineage>
        <taxon>Eukaryota</taxon>
        <taxon>Sar</taxon>
        <taxon>Stramenopiles</taxon>
        <taxon>Oomycota</taxon>
        <taxon>Saprolegniomycetes</taxon>
        <taxon>Saprolegniales</taxon>
        <taxon>Verrucalvaceae</taxon>
        <taxon>Aphanomyces</taxon>
    </lineage>
</organism>
<evidence type="ECO:0000256" key="1">
    <source>
        <dbReference type="ARBA" id="ARBA00004592"/>
    </source>
</evidence>
<dbReference type="GO" id="GO:0071562">
    <property type="term" value="P:nucleus-vacuole junction assembly"/>
    <property type="evidence" value="ECO:0007669"/>
    <property type="project" value="InterPro"/>
</dbReference>
<gene>
    <name evidence="8" type="ORF">Ae201684_017629</name>
</gene>
<protein>
    <recommendedName>
        <fullName evidence="7">Vacuolar protein 8</fullName>
    </recommendedName>
</protein>
<evidence type="ECO:0000313" key="8">
    <source>
        <dbReference type="EMBL" id="KAF0723475.1"/>
    </source>
</evidence>
<name>A0A6G0W863_9STRA</name>
<dbReference type="InterPro" id="IPR045156">
    <property type="entry name" value="Vac8"/>
</dbReference>
<evidence type="ECO:0000313" key="9">
    <source>
        <dbReference type="Proteomes" id="UP000481153"/>
    </source>
</evidence>
<dbReference type="VEuPathDB" id="FungiDB:AeMF1_008492"/>
<dbReference type="EMBL" id="VJMJ01000305">
    <property type="protein sequence ID" value="KAF0723475.1"/>
    <property type="molecule type" value="Genomic_DNA"/>
</dbReference>
<dbReference type="PANTHER" id="PTHR47249">
    <property type="entry name" value="VACUOLAR PROTEIN 8"/>
    <property type="match status" value="1"/>
</dbReference>
<dbReference type="Pfam" id="PF00514">
    <property type="entry name" value="Arm"/>
    <property type="match status" value="1"/>
</dbReference>
<dbReference type="InterPro" id="IPR016024">
    <property type="entry name" value="ARM-type_fold"/>
</dbReference>
<dbReference type="GO" id="GO:0043495">
    <property type="term" value="F:protein-membrane adaptor activity"/>
    <property type="evidence" value="ECO:0007669"/>
    <property type="project" value="InterPro"/>
</dbReference>
<dbReference type="Proteomes" id="UP000481153">
    <property type="component" value="Unassembled WGS sequence"/>
</dbReference>
<evidence type="ECO:0000256" key="3">
    <source>
        <dbReference type="ARBA" id="ARBA00022554"/>
    </source>
</evidence>
<keyword evidence="5" id="KW-0472">Membrane</keyword>
<evidence type="ECO:0000256" key="6">
    <source>
        <dbReference type="ARBA" id="ARBA00023288"/>
    </source>
</evidence>
<keyword evidence="3" id="KW-0926">Vacuole</keyword>
<dbReference type="SMART" id="SM00185">
    <property type="entry name" value="ARM"/>
    <property type="match status" value="3"/>
</dbReference>
<evidence type="ECO:0000256" key="7">
    <source>
        <dbReference type="ARBA" id="ARBA00026209"/>
    </source>
</evidence>
<evidence type="ECO:0000256" key="4">
    <source>
        <dbReference type="ARBA" id="ARBA00022737"/>
    </source>
</evidence>
<sequence length="315" mass="33555">MASVSAIVADLRLGGGQALKAVQRLVQSERVETVLAPDLVKLVSSGEPTLAVPSFLAFSKLCRNHDLTTHPLTTFDPSAVASTVSEHLTSADVRMQAAAALTLNNLAENQLALEPNVLERVVDAIEESDHESIQRALLGYIGNATASTEASRALVAETNCLSVLSELLQAGQSESLRSAAALAIGNVCSSRDILAQNQLRETGGLADLVLLLSTTYSEEANECSAWAISHGVHQNTLSQDFVGDAGAIGLLLKLVLSPVDDVRRNALMALHSSTIAHPVNLERCKKNNGDEIVQELLNDDVDECRTYAELLSREL</sequence>
<evidence type="ECO:0000256" key="2">
    <source>
        <dbReference type="ARBA" id="ARBA00005462"/>
    </source>
</evidence>
<evidence type="ECO:0000256" key="5">
    <source>
        <dbReference type="ARBA" id="ARBA00023136"/>
    </source>
</evidence>
<dbReference type="GO" id="GO:0005774">
    <property type="term" value="C:vacuolar membrane"/>
    <property type="evidence" value="ECO:0007669"/>
    <property type="project" value="UniProtKB-SubCell"/>
</dbReference>
<keyword evidence="6" id="KW-0449">Lipoprotein</keyword>
<keyword evidence="9" id="KW-1185">Reference proteome</keyword>
<dbReference type="InterPro" id="IPR011989">
    <property type="entry name" value="ARM-like"/>
</dbReference>
<dbReference type="PANTHER" id="PTHR47249:SF1">
    <property type="entry name" value="VACUOLAR PROTEIN 8"/>
    <property type="match status" value="1"/>
</dbReference>
<comment type="similarity">
    <text evidence="2">Belongs to the beta-catenin family.</text>
</comment>
<reference evidence="8 9" key="1">
    <citation type="submission" date="2019-07" db="EMBL/GenBank/DDBJ databases">
        <title>Genomics analysis of Aphanomyces spp. identifies a new class of oomycete effector associated with host adaptation.</title>
        <authorList>
            <person name="Gaulin E."/>
        </authorList>
    </citation>
    <scope>NUCLEOTIDE SEQUENCE [LARGE SCALE GENOMIC DNA]</scope>
    <source>
        <strain evidence="8 9">ATCC 201684</strain>
    </source>
</reference>
<dbReference type="Gene3D" id="1.25.10.10">
    <property type="entry name" value="Leucine-rich Repeat Variant"/>
    <property type="match status" value="2"/>
</dbReference>
<proteinExistence type="inferred from homology"/>
<dbReference type="AlphaFoldDB" id="A0A6G0W863"/>
<comment type="subcellular location">
    <subcellularLocation>
        <location evidence="1">Vacuole membrane</location>
        <topology evidence="1">Lipid-anchor</topology>
    </subcellularLocation>
</comment>
<dbReference type="InterPro" id="IPR000225">
    <property type="entry name" value="Armadillo"/>
</dbReference>